<evidence type="ECO:0008006" key="4">
    <source>
        <dbReference type="Google" id="ProtNLM"/>
    </source>
</evidence>
<dbReference type="Proteomes" id="UP001215827">
    <property type="component" value="Chromosome"/>
</dbReference>
<dbReference type="RefSeq" id="WP_278017510.1">
    <property type="nucleotide sequence ID" value="NZ_CP121106.1"/>
</dbReference>
<proteinExistence type="predicted"/>
<evidence type="ECO:0000313" key="3">
    <source>
        <dbReference type="Proteomes" id="UP001215827"/>
    </source>
</evidence>
<reference evidence="2 3" key="1">
    <citation type="submission" date="2023-03" db="EMBL/GenBank/DDBJ databases">
        <title>Altererythrobacter sp. CAU 1644 isolated from sand.</title>
        <authorList>
            <person name="Kim W."/>
        </authorList>
    </citation>
    <scope>NUCLEOTIDE SEQUENCE [LARGE SCALE GENOMIC DNA]</scope>
    <source>
        <strain evidence="2 3">CAU 1644</strain>
    </source>
</reference>
<accession>A0ABY8FUZ4</accession>
<dbReference type="EMBL" id="CP121106">
    <property type="protein sequence ID" value="WFL78821.1"/>
    <property type="molecule type" value="Genomic_DNA"/>
</dbReference>
<organism evidence="2 3">
    <name type="scientific">Altererythrobacter arenosus</name>
    <dbReference type="NCBI Taxonomy" id="3032592"/>
    <lineage>
        <taxon>Bacteria</taxon>
        <taxon>Pseudomonadati</taxon>
        <taxon>Pseudomonadota</taxon>
        <taxon>Alphaproteobacteria</taxon>
        <taxon>Sphingomonadales</taxon>
        <taxon>Erythrobacteraceae</taxon>
        <taxon>Altererythrobacter</taxon>
    </lineage>
</organism>
<keyword evidence="3" id="KW-1185">Reference proteome</keyword>
<gene>
    <name evidence="2" type="ORF">P7228_07095</name>
</gene>
<keyword evidence="1" id="KW-0472">Membrane</keyword>
<evidence type="ECO:0000256" key="1">
    <source>
        <dbReference type="SAM" id="Phobius"/>
    </source>
</evidence>
<keyword evidence="1" id="KW-1133">Transmembrane helix</keyword>
<protein>
    <recommendedName>
        <fullName evidence="4">Photosynthetic complex assembly protein</fullName>
    </recommendedName>
</protein>
<keyword evidence="1" id="KW-0812">Transmembrane</keyword>
<sequence>MPQTAGHANPARMEIPPDVLKFLGSLIAILALAGIALWLKLGPQPRIESPEEARIAADQAVSGFDPVEIGLDQNGRGAIMRDAAGRLLLLRPHGSHFAGRILTPLARLSQEGEQLVIDTGERRYGAFTLALKDPSAWVRAFEAVKG</sequence>
<evidence type="ECO:0000313" key="2">
    <source>
        <dbReference type="EMBL" id="WFL78821.1"/>
    </source>
</evidence>
<name>A0ABY8FUZ4_9SPHN</name>
<feature type="transmembrane region" description="Helical" evidence="1">
    <location>
        <begin position="20"/>
        <end position="39"/>
    </location>
</feature>